<reference evidence="1 2" key="1">
    <citation type="submission" date="2020-07" db="EMBL/GenBank/DDBJ databases">
        <title>Pusillimonas sp. nov., isolated from poultry manure in Taiwan.</title>
        <authorList>
            <person name="Lin S.-Y."/>
            <person name="Tang Y.-S."/>
            <person name="Young C.-C."/>
        </authorList>
    </citation>
    <scope>NUCLEOTIDE SEQUENCE [LARGE SCALE GENOMIC DNA]</scope>
    <source>
        <strain evidence="1 2">CC-YST705</strain>
    </source>
</reference>
<protein>
    <submittedName>
        <fullName evidence="1">Cellulose synthase</fullName>
    </submittedName>
</protein>
<dbReference type="Pfam" id="PF03500">
    <property type="entry name" value="Cellsynth_D"/>
    <property type="match status" value="1"/>
</dbReference>
<dbReference type="Gene3D" id="3.30.70.2590">
    <property type="match status" value="1"/>
</dbReference>
<dbReference type="InterPro" id="IPR038470">
    <property type="entry name" value="Cellsynth_D_sf"/>
</dbReference>
<dbReference type="EMBL" id="JACDXW010000006">
    <property type="protein sequence ID" value="MCB5364536.1"/>
    <property type="molecule type" value="Genomic_DNA"/>
</dbReference>
<proteinExistence type="predicted"/>
<dbReference type="InterPro" id="IPR022798">
    <property type="entry name" value="BcsD_bac"/>
</dbReference>
<sequence length="157" mass="17667">MTTPEVHMEKEIIKYLSAQQCSVQWRAFLEVFSQELTQQLTVTNLRGLMRRSGERFANQHPLPATETIAALQEAINVVWRSQNWGGASIVEDGTRLIIKHYLSPLQSGMPEGATWASGFLEGVYEQWMHQSGADLSLHVTQSRLADDLGTVEYSFGK</sequence>
<organism evidence="1 2">
    <name type="scientific">Mesopusillimonas faecipullorum</name>
    <dbReference type="NCBI Taxonomy" id="2755040"/>
    <lineage>
        <taxon>Bacteria</taxon>
        <taxon>Pseudomonadati</taxon>
        <taxon>Pseudomonadota</taxon>
        <taxon>Betaproteobacteria</taxon>
        <taxon>Burkholderiales</taxon>
        <taxon>Alcaligenaceae</taxon>
        <taxon>Mesopusillimonas</taxon>
    </lineage>
</organism>
<dbReference type="Proteomes" id="UP000776983">
    <property type="component" value="Unassembled WGS sequence"/>
</dbReference>
<gene>
    <name evidence="1" type="ORF">H0484_12345</name>
</gene>
<accession>A0ABS8CER5</accession>
<evidence type="ECO:0000313" key="2">
    <source>
        <dbReference type="Proteomes" id="UP000776983"/>
    </source>
</evidence>
<dbReference type="RefSeq" id="WP_226954950.1">
    <property type="nucleotide sequence ID" value="NZ_JACDXW010000006.1"/>
</dbReference>
<keyword evidence="2" id="KW-1185">Reference proteome</keyword>
<comment type="caution">
    <text evidence="1">The sequence shown here is derived from an EMBL/GenBank/DDBJ whole genome shotgun (WGS) entry which is preliminary data.</text>
</comment>
<evidence type="ECO:0000313" key="1">
    <source>
        <dbReference type="EMBL" id="MCB5364536.1"/>
    </source>
</evidence>
<name>A0ABS8CER5_9BURK</name>